<proteinExistence type="predicted"/>
<dbReference type="GO" id="GO:0004553">
    <property type="term" value="F:hydrolase activity, hydrolyzing O-glycosyl compounds"/>
    <property type="evidence" value="ECO:0007669"/>
    <property type="project" value="InterPro"/>
</dbReference>
<evidence type="ECO:0000313" key="4">
    <source>
        <dbReference type="Proteomes" id="UP000245720"/>
    </source>
</evidence>
<feature type="chain" id="PRO_5016428729" evidence="1">
    <location>
        <begin position="29"/>
        <end position="446"/>
    </location>
</feature>
<comment type="caution">
    <text evidence="3">The sequence shown here is derived from an EMBL/GenBank/DDBJ whole genome shotgun (WGS) entry which is preliminary data.</text>
</comment>
<feature type="signal peptide" evidence="1">
    <location>
        <begin position="1"/>
        <end position="28"/>
    </location>
</feature>
<dbReference type="InterPro" id="IPR016134">
    <property type="entry name" value="Dockerin_dom"/>
</dbReference>
<dbReference type="Gene3D" id="3.30.1380.10">
    <property type="match status" value="1"/>
</dbReference>
<dbReference type="EMBL" id="QGDI01000006">
    <property type="protein sequence ID" value="PWJ12540.1"/>
    <property type="molecule type" value="Genomic_DNA"/>
</dbReference>
<keyword evidence="3" id="KW-0121">Carboxypeptidase</keyword>
<dbReference type="SUPFAM" id="SSF63446">
    <property type="entry name" value="Type I dockerin domain"/>
    <property type="match status" value="1"/>
</dbReference>
<dbReference type="Pfam" id="PF00404">
    <property type="entry name" value="Dockerin_1"/>
    <property type="match status" value="1"/>
</dbReference>
<dbReference type="Proteomes" id="UP000245720">
    <property type="component" value="Unassembled WGS sequence"/>
</dbReference>
<dbReference type="InterPro" id="IPR002105">
    <property type="entry name" value="Dockerin_1_rpt"/>
</dbReference>
<feature type="domain" description="Dockerin" evidence="2">
    <location>
        <begin position="30"/>
        <end position="98"/>
    </location>
</feature>
<keyword evidence="3" id="KW-0378">Hydrolase</keyword>
<dbReference type="GO" id="GO:0000272">
    <property type="term" value="P:polysaccharide catabolic process"/>
    <property type="evidence" value="ECO:0007669"/>
    <property type="project" value="InterPro"/>
</dbReference>
<evidence type="ECO:0000256" key="1">
    <source>
        <dbReference type="SAM" id="SignalP"/>
    </source>
</evidence>
<dbReference type="CDD" id="cd14852">
    <property type="entry name" value="LD-carboxypeptidase"/>
    <property type="match status" value="1"/>
</dbReference>
<evidence type="ECO:0000259" key="2">
    <source>
        <dbReference type="PROSITE" id="PS51766"/>
    </source>
</evidence>
<accession>A0A315XY58</accession>
<dbReference type="InterPro" id="IPR052179">
    <property type="entry name" value="DD-CPase-like"/>
</dbReference>
<reference evidence="3 4" key="1">
    <citation type="submission" date="2018-05" db="EMBL/GenBank/DDBJ databases">
        <title>The Hungate 1000. A catalogue of reference genomes from the rumen microbiome.</title>
        <authorList>
            <person name="Kelly W."/>
        </authorList>
    </citation>
    <scope>NUCLEOTIDE SEQUENCE [LARGE SCALE GENOMIC DNA]</scope>
    <source>
        <strain evidence="3 4">SAb67</strain>
    </source>
</reference>
<dbReference type="CDD" id="cd14256">
    <property type="entry name" value="Dockerin_I"/>
    <property type="match status" value="1"/>
</dbReference>
<dbReference type="PROSITE" id="PS51766">
    <property type="entry name" value="DOCKERIN"/>
    <property type="match status" value="1"/>
</dbReference>
<dbReference type="GO" id="GO:0004180">
    <property type="term" value="F:carboxypeptidase activity"/>
    <property type="evidence" value="ECO:0007669"/>
    <property type="project" value="UniProtKB-KW"/>
</dbReference>
<gene>
    <name evidence="3" type="ORF">IE37_01623</name>
</gene>
<sequence>MKKAKKLMAVTLAAAAASAQLTCMGAKAVPMLIRGDLNRDDRVNISDIVIMKNYLLGRYGLNETQYIASDINEDGETDSLDLTALQEMIISSINRLPSGTWIGDCMGGKRYFSFGDGVGTVIDPSAGITDDFDITSDEDIAVFSMKKSGAELSAFITWLDDESFVLKWDSGETETFRYFCEYPISSSELLTGHWVTSQGRTFDINGLSGKLTDRSGYVSRFEYAPSGENVVFHFGSTEDNTEGRLVHTDSMHFAVTWADGTSETFTRQEIEVRGGITYVNGILIANKTYGLPSDYNPGKILPDAQSAFNSMQADAKKAGLSLWICSGFRSYTYQNTLYNNYAARDGKAMADTYSARAGHSEHQTGLAMDINNASDSFNNTKEAKWIAENCYKYGFILRYPQGKQDITGYKYESWHVRYLGKELAKEVHDSGLTLEEFLCIDSKYKL</sequence>
<organism evidence="3 4">
    <name type="scientific">Ruminococcus flavefaciens</name>
    <dbReference type="NCBI Taxonomy" id="1265"/>
    <lineage>
        <taxon>Bacteria</taxon>
        <taxon>Bacillati</taxon>
        <taxon>Bacillota</taxon>
        <taxon>Clostridia</taxon>
        <taxon>Eubacteriales</taxon>
        <taxon>Oscillospiraceae</taxon>
        <taxon>Ruminococcus</taxon>
    </lineage>
</organism>
<keyword evidence="3" id="KW-0645">Protease</keyword>
<dbReference type="PANTHER" id="PTHR34385">
    <property type="entry name" value="D-ALANYL-D-ALANINE CARBOXYPEPTIDASE"/>
    <property type="match status" value="1"/>
</dbReference>
<dbReference type="AlphaFoldDB" id="A0A315XY58"/>
<dbReference type="InterPro" id="IPR058193">
    <property type="entry name" value="VanY/YodJ_core_dom"/>
</dbReference>
<protein>
    <submittedName>
        <fullName evidence="3">D-alanyl-D-alanine carboxypeptidase-like protein</fullName>
    </submittedName>
</protein>
<dbReference type="GO" id="GO:0006508">
    <property type="term" value="P:proteolysis"/>
    <property type="evidence" value="ECO:0007669"/>
    <property type="project" value="InterPro"/>
</dbReference>
<dbReference type="PANTHER" id="PTHR34385:SF1">
    <property type="entry name" value="PEPTIDOGLYCAN L-ALANYL-D-GLUTAMATE ENDOPEPTIDASE CWLK"/>
    <property type="match status" value="1"/>
</dbReference>
<dbReference type="Gene3D" id="1.10.1330.10">
    <property type="entry name" value="Dockerin domain"/>
    <property type="match status" value="1"/>
</dbReference>
<dbReference type="InterPro" id="IPR003709">
    <property type="entry name" value="VanY-like_core_dom"/>
</dbReference>
<name>A0A315XY58_RUMFL</name>
<dbReference type="InterPro" id="IPR009045">
    <property type="entry name" value="Zn_M74/Hedgehog-like"/>
</dbReference>
<keyword evidence="1" id="KW-0732">Signal</keyword>
<dbReference type="InterPro" id="IPR036439">
    <property type="entry name" value="Dockerin_dom_sf"/>
</dbReference>
<evidence type="ECO:0000313" key="3">
    <source>
        <dbReference type="EMBL" id="PWJ12540.1"/>
    </source>
</evidence>
<dbReference type="SUPFAM" id="SSF55166">
    <property type="entry name" value="Hedgehog/DD-peptidase"/>
    <property type="match status" value="1"/>
</dbReference>
<dbReference type="RefSeq" id="WP_181380280.1">
    <property type="nucleotide sequence ID" value="NZ_QGDI01000006.1"/>
</dbReference>
<dbReference type="Pfam" id="PF02557">
    <property type="entry name" value="VanY"/>
    <property type="match status" value="1"/>
</dbReference>